<evidence type="ECO:0000256" key="1">
    <source>
        <dbReference type="SAM" id="MobiDB-lite"/>
    </source>
</evidence>
<dbReference type="OrthoDB" id="76567at2759"/>
<keyword evidence="3" id="KW-1185">Reference proteome</keyword>
<dbReference type="AlphaFoldDB" id="W6PWI2"/>
<feature type="region of interest" description="Disordered" evidence="1">
    <location>
        <begin position="121"/>
        <end position="144"/>
    </location>
</feature>
<gene>
    <name evidence="2" type="ORF">PROQFM164_S01g002066</name>
</gene>
<organism evidence="2 3">
    <name type="scientific">Penicillium roqueforti (strain FM164)</name>
    <dbReference type="NCBI Taxonomy" id="1365484"/>
    <lineage>
        <taxon>Eukaryota</taxon>
        <taxon>Fungi</taxon>
        <taxon>Dikarya</taxon>
        <taxon>Ascomycota</taxon>
        <taxon>Pezizomycotina</taxon>
        <taxon>Eurotiomycetes</taxon>
        <taxon>Eurotiomycetidae</taxon>
        <taxon>Eurotiales</taxon>
        <taxon>Aspergillaceae</taxon>
        <taxon>Penicillium</taxon>
    </lineage>
</organism>
<dbReference type="OMA" id="YTIFTHV"/>
<evidence type="ECO:0000313" key="2">
    <source>
        <dbReference type="EMBL" id="CDM28255.1"/>
    </source>
</evidence>
<protein>
    <submittedName>
        <fullName evidence="2">Genomic scaffold, ProqFM164S01</fullName>
    </submittedName>
</protein>
<dbReference type="STRING" id="1365484.W6PWI2"/>
<proteinExistence type="predicted"/>
<sequence length="300" mass="33411">MYEYQSEGIVSEEGANPFLEHLPFDTPVYSYDRQCAIESLFPPCSGSVEDRFVVLKNFPPDAFSQHEELPRLCDYSPLFRILIIKMPGGPHEDAALQFNYLIMTLAENMSVRRLVRPWGSTRVDTPDRRKQADSGWGPRGPPRQFPTVALEVGFTETTAKLENDIAWWINGSDGDVTMGITVDIKGSGSIEIKTWTPGSEPPSHPNYTTASGRHVVDQGTYDPPPPRVAERVLLKRGRNGAPSTTEGNGITIPFRDLLLSEPGQGESDFVLTSQMLLEEVGEPVWDTMDQVERTKASKRS</sequence>
<name>W6PWI2_PENRF</name>
<evidence type="ECO:0000313" key="3">
    <source>
        <dbReference type="Proteomes" id="UP000030686"/>
    </source>
</evidence>
<reference evidence="2" key="1">
    <citation type="journal article" date="2014" name="Nat. Commun.">
        <title>Multiple recent horizontal transfers of a large genomic region in cheese making fungi.</title>
        <authorList>
            <person name="Cheeseman K."/>
            <person name="Ropars J."/>
            <person name="Renault P."/>
            <person name="Dupont J."/>
            <person name="Gouzy J."/>
            <person name="Branca A."/>
            <person name="Abraham A.L."/>
            <person name="Ceppi M."/>
            <person name="Conseiller E."/>
            <person name="Debuchy R."/>
            <person name="Malagnac F."/>
            <person name="Goarin A."/>
            <person name="Silar P."/>
            <person name="Lacoste S."/>
            <person name="Sallet E."/>
            <person name="Bensimon A."/>
            <person name="Giraud T."/>
            <person name="Brygoo Y."/>
        </authorList>
    </citation>
    <scope>NUCLEOTIDE SEQUENCE [LARGE SCALE GENOMIC DNA]</scope>
    <source>
        <strain evidence="2">FM164</strain>
    </source>
</reference>
<dbReference type="EMBL" id="HG792015">
    <property type="protein sequence ID" value="CDM28255.1"/>
    <property type="molecule type" value="Genomic_DNA"/>
</dbReference>
<dbReference type="Proteomes" id="UP000030686">
    <property type="component" value="Unassembled WGS sequence"/>
</dbReference>
<accession>W6PWI2</accession>